<keyword evidence="2" id="KW-1185">Reference proteome</keyword>
<name>A0A839ZUW8_9CAUL</name>
<evidence type="ECO:0000313" key="2">
    <source>
        <dbReference type="Proteomes" id="UP000530564"/>
    </source>
</evidence>
<dbReference type="Proteomes" id="UP000530564">
    <property type="component" value="Unassembled WGS sequence"/>
</dbReference>
<dbReference type="EMBL" id="JACIDK010000001">
    <property type="protein sequence ID" value="MBB3889828.1"/>
    <property type="molecule type" value="Genomic_DNA"/>
</dbReference>
<gene>
    <name evidence="1" type="ORF">GGQ61_000525</name>
</gene>
<organism evidence="1 2">
    <name type="scientific">Phenylobacterium haematophilum</name>
    <dbReference type="NCBI Taxonomy" id="98513"/>
    <lineage>
        <taxon>Bacteria</taxon>
        <taxon>Pseudomonadati</taxon>
        <taxon>Pseudomonadota</taxon>
        <taxon>Alphaproteobacteria</taxon>
        <taxon>Caulobacterales</taxon>
        <taxon>Caulobacteraceae</taxon>
        <taxon>Phenylobacterium</taxon>
    </lineage>
</organism>
<sequence length="152" mass="17066">MMEWNCEGPMTKPPRKQRLSVYLDPSIMSRLAEHAARRDHSRSLVAEAAIESFLSPDAAERQEAVIAKRLDQLDRRMTRLERDVGIAVESLAVFIKYWVSTTPTLPEPAAQAARAKAGERYDQFVTALGRRLAKGPKLRQEISEDIMGNGSD</sequence>
<comment type="caution">
    <text evidence="1">The sequence shown here is derived from an EMBL/GenBank/DDBJ whole genome shotgun (WGS) entry which is preliminary data.</text>
</comment>
<evidence type="ECO:0008006" key="3">
    <source>
        <dbReference type="Google" id="ProtNLM"/>
    </source>
</evidence>
<dbReference type="AlphaFoldDB" id="A0A839ZUW8"/>
<evidence type="ECO:0000313" key="1">
    <source>
        <dbReference type="EMBL" id="MBB3889828.1"/>
    </source>
</evidence>
<proteinExistence type="predicted"/>
<reference evidence="1 2" key="1">
    <citation type="submission" date="2020-08" db="EMBL/GenBank/DDBJ databases">
        <title>Genomic Encyclopedia of Type Strains, Phase IV (KMG-IV): sequencing the most valuable type-strain genomes for metagenomic binning, comparative biology and taxonomic classification.</title>
        <authorList>
            <person name="Goeker M."/>
        </authorList>
    </citation>
    <scope>NUCLEOTIDE SEQUENCE [LARGE SCALE GENOMIC DNA]</scope>
    <source>
        <strain evidence="1 2">DSM 21793</strain>
    </source>
</reference>
<accession>A0A839ZUW8</accession>
<protein>
    <recommendedName>
        <fullName evidence="3">CopG family transcriptional regulator</fullName>
    </recommendedName>
</protein>